<dbReference type="Proteomes" id="UP001153328">
    <property type="component" value="Unassembled WGS sequence"/>
</dbReference>
<feature type="region of interest" description="Disordered" evidence="1">
    <location>
        <begin position="1"/>
        <end position="161"/>
    </location>
</feature>
<feature type="compositionally biased region" description="Basic and acidic residues" evidence="1">
    <location>
        <begin position="97"/>
        <end position="109"/>
    </location>
</feature>
<proteinExistence type="predicted"/>
<evidence type="ECO:0000256" key="1">
    <source>
        <dbReference type="SAM" id="MobiDB-lite"/>
    </source>
</evidence>
<dbReference type="AlphaFoldDB" id="A0A9W4H8R0"/>
<feature type="compositionally biased region" description="Basic and acidic residues" evidence="1">
    <location>
        <begin position="79"/>
        <end position="90"/>
    </location>
</feature>
<reference evidence="2" key="1">
    <citation type="submission" date="2021-06" db="EMBL/GenBank/DDBJ databases">
        <authorList>
            <person name="Arsene-Ploetze F."/>
        </authorList>
    </citation>
    <scope>NUCLEOTIDE SEQUENCE</scope>
    <source>
        <strain evidence="2">SBRY1</strain>
    </source>
</reference>
<sequence>MRCAGGVGAAGRVPCRGRGPPDRLGAGHQRGAAHLGAVADLHRGRTPGALGAAAHRRHRQPPALAAAGGRRRPAGQRPGDGDRAPPDRGVRRQPPGHTDRHGRQDRVDHASVGGPGRLNRCPGRLNRRLERRPRRCRTGKSPSVPGSRGLHRTLTSQRPAGRRVFGSREPVAGLFASLHQLLTHP</sequence>
<evidence type="ECO:0000313" key="3">
    <source>
        <dbReference type="Proteomes" id="UP001153328"/>
    </source>
</evidence>
<feature type="compositionally biased region" description="Basic residues" evidence="1">
    <location>
        <begin position="125"/>
        <end position="138"/>
    </location>
</feature>
<keyword evidence="3" id="KW-1185">Reference proteome</keyword>
<protein>
    <submittedName>
        <fullName evidence="2">Uncharacterized protein</fullName>
    </submittedName>
</protein>
<name>A0A9W4H8R0_9ACTN</name>
<accession>A0A9W4H8R0</accession>
<comment type="caution">
    <text evidence="2">The sequence shown here is derived from an EMBL/GenBank/DDBJ whole genome shotgun (WGS) entry which is preliminary data.</text>
</comment>
<evidence type="ECO:0000313" key="2">
    <source>
        <dbReference type="EMBL" id="CAG7658275.1"/>
    </source>
</evidence>
<gene>
    <name evidence="2" type="ORF">SBRY_90206</name>
</gene>
<organism evidence="2 3">
    <name type="scientific">Actinacidiphila bryophytorum</name>
    <dbReference type="NCBI Taxonomy" id="1436133"/>
    <lineage>
        <taxon>Bacteria</taxon>
        <taxon>Bacillati</taxon>
        <taxon>Actinomycetota</taxon>
        <taxon>Actinomycetes</taxon>
        <taxon>Kitasatosporales</taxon>
        <taxon>Streptomycetaceae</taxon>
        <taxon>Actinacidiphila</taxon>
    </lineage>
</organism>
<dbReference type="EMBL" id="CAJVAX010000023">
    <property type="protein sequence ID" value="CAG7658275.1"/>
    <property type="molecule type" value="Genomic_DNA"/>
</dbReference>